<keyword evidence="1" id="KW-0645">Protease</keyword>
<dbReference type="AlphaFoldDB" id="A0A2Z4G894"/>
<dbReference type="InterPro" id="IPR043504">
    <property type="entry name" value="Peptidase_S1_PA_chymotrypsin"/>
</dbReference>
<dbReference type="GO" id="GO:0008233">
    <property type="term" value="F:peptidase activity"/>
    <property type="evidence" value="ECO:0007669"/>
    <property type="project" value="UniProtKB-KW"/>
</dbReference>
<dbReference type="InterPro" id="IPR009003">
    <property type="entry name" value="Peptidase_S1_PA"/>
</dbReference>
<dbReference type="Proteomes" id="UP000249873">
    <property type="component" value="Chromosome"/>
</dbReference>
<evidence type="ECO:0000313" key="2">
    <source>
        <dbReference type="Proteomes" id="UP000249873"/>
    </source>
</evidence>
<accession>A0A2Z4G894</accession>
<dbReference type="OrthoDB" id="43375at2"/>
<dbReference type="RefSeq" id="WP_111370499.1">
    <property type="nucleotide sequence ID" value="NZ_CP029480.1"/>
</dbReference>
<dbReference type="KEGG" id="als:DJ013_04100"/>
<dbReference type="SUPFAM" id="SSF50494">
    <property type="entry name" value="Trypsin-like serine proteases"/>
    <property type="match status" value="1"/>
</dbReference>
<sequence>MFINAIETAAGFTRALHTIVRNYGSDKIIPGAATLFFVNDEGYALTCKHVADVLINANKVNQTYKKYKDELAQSPTSRGLQNELQKKFGYHTKSLIDFKTKFINCADNIQNLTIHTHAEHDLAILKFNGFSKLNINTFPVFKKTSEEIKQGKSLCRLGYPFPEFSNFRFNKTKDEIEWTKKGVSQSPQFPIDGMITRFIGDNKGQIGGIELSTPGLRGQSGGPLFDQNGIIYGMQSRTKHLHLGFDLENKPIQVEGEEKLVNNYSFLHLGECVHVGIIKDFLRQHKVRFQEAD</sequence>
<name>A0A2Z4G894_9BACT</name>
<protein>
    <submittedName>
        <fullName evidence="1">Serine protease</fullName>
    </submittedName>
</protein>
<keyword evidence="1" id="KW-0378">Hydrolase</keyword>
<keyword evidence="2" id="KW-1185">Reference proteome</keyword>
<evidence type="ECO:0000313" key="1">
    <source>
        <dbReference type="EMBL" id="AWV97397.1"/>
    </source>
</evidence>
<dbReference type="EMBL" id="CP029480">
    <property type="protein sequence ID" value="AWV97397.1"/>
    <property type="molecule type" value="Genomic_DNA"/>
</dbReference>
<dbReference type="Gene3D" id="2.40.10.10">
    <property type="entry name" value="Trypsin-like serine proteases"/>
    <property type="match status" value="2"/>
</dbReference>
<proteinExistence type="predicted"/>
<organism evidence="1 2">
    <name type="scientific">Arcticibacterium luteifluviistationis</name>
    <dbReference type="NCBI Taxonomy" id="1784714"/>
    <lineage>
        <taxon>Bacteria</taxon>
        <taxon>Pseudomonadati</taxon>
        <taxon>Bacteroidota</taxon>
        <taxon>Cytophagia</taxon>
        <taxon>Cytophagales</taxon>
        <taxon>Leadbetterellaceae</taxon>
        <taxon>Arcticibacterium</taxon>
    </lineage>
</organism>
<gene>
    <name evidence="1" type="ORF">DJ013_04100</name>
</gene>
<dbReference type="GO" id="GO:0006508">
    <property type="term" value="P:proteolysis"/>
    <property type="evidence" value="ECO:0007669"/>
    <property type="project" value="UniProtKB-KW"/>
</dbReference>
<reference evidence="1 2" key="1">
    <citation type="submission" date="2018-05" db="EMBL/GenBank/DDBJ databases">
        <title>Complete genome sequence of Arcticibacterium luteifluviistationis SM1504T, a cytophagaceae bacterium isolated from Arctic surface seawater.</title>
        <authorList>
            <person name="Li Y."/>
            <person name="Qin Q.-L."/>
        </authorList>
    </citation>
    <scope>NUCLEOTIDE SEQUENCE [LARGE SCALE GENOMIC DNA]</scope>
    <source>
        <strain evidence="1 2">SM1504</strain>
    </source>
</reference>
<dbReference type="Pfam" id="PF13365">
    <property type="entry name" value="Trypsin_2"/>
    <property type="match status" value="1"/>
</dbReference>